<dbReference type="Proteomes" id="UP000197619">
    <property type="component" value="Unassembled WGS sequence"/>
</dbReference>
<dbReference type="SMART" id="SM00261">
    <property type="entry name" value="FU"/>
    <property type="match status" value="3"/>
</dbReference>
<accession>A0A218V6S8</accession>
<evidence type="ECO:0000313" key="2">
    <source>
        <dbReference type="EMBL" id="OWK61619.1"/>
    </source>
</evidence>
<protein>
    <submittedName>
        <fullName evidence="2">Proprotein convertase subtilisin/kexin type 5</fullName>
    </submittedName>
</protein>
<sequence length="455" mass="51848">MTVRCALTSGTVRSVRLNRTSCSSSTKAGVYRSAPRDILMILRLARNVADPVRHAWEVPPNACPAKILCFWSTGNVNLLVQRHNLPLKESANIALKCVKNVFMMKYAQEKDLKKEILPSQGVLMTSVMTYNPEFKFPRTYLPSHLNRSEFLPHLLTDVLLFPVECMDEFFLHDGKCVQKCPSHFYPEEKHCFPCHADCKDCNGPNSDDCTACTFSLFVLYNGMCFKECPEGSYYEEATKDCQGKGAFSCTSCVWSYSLLNGMCNSDCFVGEYKVQETSGQKEDKLKCERCDSSCTECKGPGPLNCTVCPASMQLFLEESRCLPCCSNIDPAETPECCDCSETQGRTMLKSRNTIAFIWRKARTKTQPVNKGRYEKLTNHSKTSPSSVSNYQKNPSYHEDQVIEYRDRDYEDDDDDEDDIVYMGKDGTIYHKFKYGLLEDDEEDELEYDDESYSFR</sequence>
<dbReference type="InterPro" id="IPR009030">
    <property type="entry name" value="Growth_fac_rcpt_cys_sf"/>
</dbReference>
<reference evidence="2 3" key="1">
    <citation type="submission" date="2017-05" db="EMBL/GenBank/DDBJ databases">
        <title>Genome of assembly of the Bengalese finch, Lonchura striata domestica.</title>
        <authorList>
            <person name="Colquitt B.M."/>
            <person name="Brainard M.S."/>
        </authorList>
    </citation>
    <scope>NUCLEOTIDE SEQUENCE [LARGE SCALE GENOMIC DNA]</scope>
    <source>
        <strain evidence="2">White83orange57</strain>
    </source>
</reference>
<organism evidence="2 3">
    <name type="scientific">Lonchura striata</name>
    <name type="common">white-rumped munia</name>
    <dbReference type="NCBI Taxonomy" id="40157"/>
    <lineage>
        <taxon>Eukaryota</taxon>
        <taxon>Metazoa</taxon>
        <taxon>Chordata</taxon>
        <taxon>Craniata</taxon>
        <taxon>Vertebrata</taxon>
        <taxon>Euteleostomi</taxon>
        <taxon>Archelosauria</taxon>
        <taxon>Archosauria</taxon>
        <taxon>Dinosauria</taxon>
        <taxon>Saurischia</taxon>
        <taxon>Theropoda</taxon>
        <taxon>Coelurosauria</taxon>
        <taxon>Aves</taxon>
        <taxon>Neognathae</taxon>
        <taxon>Neoaves</taxon>
        <taxon>Telluraves</taxon>
        <taxon>Australaves</taxon>
        <taxon>Passeriformes</taxon>
        <taxon>Passeroidea</taxon>
        <taxon>Estrildidae</taxon>
        <taxon>Estrildinae</taxon>
        <taxon>Lonchura</taxon>
    </lineage>
</organism>
<dbReference type="SUPFAM" id="SSF57184">
    <property type="entry name" value="Growth factor receptor domain"/>
    <property type="match status" value="2"/>
</dbReference>
<gene>
    <name evidence="2" type="primary">PCSK5_0</name>
    <name evidence="2" type="ORF">RLOC_00012393</name>
</gene>
<dbReference type="CDD" id="cd00064">
    <property type="entry name" value="FU"/>
    <property type="match status" value="3"/>
</dbReference>
<dbReference type="InterPro" id="IPR006212">
    <property type="entry name" value="Furin_repeat"/>
</dbReference>
<dbReference type="Gene3D" id="2.10.220.10">
    <property type="entry name" value="Hormone Receptor, Insulin-like Growth Factor Receptor 1, Chain A, domain 2"/>
    <property type="match status" value="2"/>
</dbReference>
<keyword evidence="3" id="KW-1185">Reference proteome</keyword>
<evidence type="ECO:0000256" key="1">
    <source>
        <dbReference type="SAM" id="MobiDB-lite"/>
    </source>
</evidence>
<proteinExistence type="predicted"/>
<feature type="compositionally biased region" description="Polar residues" evidence="1">
    <location>
        <begin position="379"/>
        <end position="394"/>
    </location>
</feature>
<dbReference type="EMBL" id="MUZQ01000038">
    <property type="protein sequence ID" value="OWK61619.1"/>
    <property type="molecule type" value="Genomic_DNA"/>
</dbReference>
<feature type="region of interest" description="Disordered" evidence="1">
    <location>
        <begin position="369"/>
        <end position="399"/>
    </location>
</feature>
<comment type="caution">
    <text evidence="2">The sequence shown here is derived from an EMBL/GenBank/DDBJ whole genome shotgun (WGS) entry which is preliminary data.</text>
</comment>
<dbReference type="AlphaFoldDB" id="A0A218V6S8"/>
<evidence type="ECO:0000313" key="3">
    <source>
        <dbReference type="Proteomes" id="UP000197619"/>
    </source>
</evidence>
<name>A0A218V6S8_9PASE</name>